<dbReference type="Pfam" id="PF03349">
    <property type="entry name" value="Toluene_X"/>
    <property type="match status" value="1"/>
</dbReference>
<keyword evidence="5" id="KW-0472">Membrane</keyword>
<proteinExistence type="predicted"/>
<sequence length="476" mass="51573">MKAILLRAGFTGASIVLMSTAYASGYKVNEQSASGVGTAYAGRAAVADDASVVFYNPAAMSKLKRSELSFGATYIDVEGSFEGTRTNPAGVPDAAEGNAYDDGGDFVPNATIPFVYYVHPVDDKVAFGFGIFAPFGTHTDYSSNALVGGFADETELTTIDFQPTFSYRVSDTLAIGGGIDIMYAHGLLSKQLDLVPYVPGHPQLGNTDYQGYENKFEVEGNDLGYGWNLGLIWDVTAHTTLGFTYRSEVDLELEGDSKFIQSSGVVAYTDPDGESGPYPAGIYPVDGATGQVDSQASRVPLTTPRSATLSLAHQATDNLQLQAGATWTDWSVFKYFDIVATKPGLIDDLSGLGENYIGHIVEKWHDTLSWAVGASYRIDERWLLRGGYAYDEAPVSDDHRTARVPDTDRQWLTAGARYDLNNDISFDLGVAYLLIDDSELNEYDYDLNDQVSGVENAQGTYALDALGISLQMNYRM</sequence>
<organism evidence="7">
    <name type="scientific">hydrothermal vent metagenome</name>
    <dbReference type="NCBI Taxonomy" id="652676"/>
    <lineage>
        <taxon>unclassified sequences</taxon>
        <taxon>metagenomes</taxon>
        <taxon>ecological metagenomes</taxon>
    </lineage>
</organism>
<comment type="subcellular location">
    <subcellularLocation>
        <location evidence="1">Cell outer membrane</location>
        <topology evidence="1">Multi-pass membrane protein</topology>
    </subcellularLocation>
</comment>
<dbReference type="SUPFAM" id="SSF56935">
    <property type="entry name" value="Porins"/>
    <property type="match status" value="1"/>
</dbReference>
<protein>
    <submittedName>
        <fullName evidence="7">Long-chain fatty acid transport protein</fullName>
    </submittedName>
</protein>
<evidence type="ECO:0000256" key="1">
    <source>
        <dbReference type="ARBA" id="ARBA00004571"/>
    </source>
</evidence>
<dbReference type="AlphaFoldDB" id="A0A160TD11"/>
<dbReference type="InterPro" id="IPR005017">
    <property type="entry name" value="OMPP1/FadL/TodX"/>
</dbReference>
<name>A0A160TD11_9ZZZZ</name>
<keyword evidence="4" id="KW-0732">Signal</keyword>
<evidence type="ECO:0000256" key="2">
    <source>
        <dbReference type="ARBA" id="ARBA00022452"/>
    </source>
</evidence>
<gene>
    <name evidence="7" type="ORF">MGWOODY_Tha2575</name>
</gene>
<reference evidence="7" key="1">
    <citation type="submission" date="2015-10" db="EMBL/GenBank/DDBJ databases">
        <authorList>
            <person name="Gilbert D.G."/>
        </authorList>
    </citation>
    <scope>NUCLEOTIDE SEQUENCE</scope>
</reference>
<dbReference type="PANTHER" id="PTHR35093">
    <property type="entry name" value="OUTER MEMBRANE PROTEIN NMB0088-RELATED"/>
    <property type="match status" value="1"/>
</dbReference>
<evidence type="ECO:0000313" key="7">
    <source>
        <dbReference type="EMBL" id="CUS41831.1"/>
    </source>
</evidence>
<keyword evidence="3" id="KW-0812">Transmembrane</keyword>
<dbReference type="PANTHER" id="PTHR35093:SF8">
    <property type="entry name" value="OUTER MEMBRANE PROTEIN NMB0088-RELATED"/>
    <property type="match status" value="1"/>
</dbReference>
<accession>A0A160TD11</accession>
<evidence type="ECO:0000256" key="3">
    <source>
        <dbReference type="ARBA" id="ARBA00022692"/>
    </source>
</evidence>
<keyword evidence="6" id="KW-0998">Cell outer membrane</keyword>
<evidence type="ECO:0000256" key="5">
    <source>
        <dbReference type="ARBA" id="ARBA00023136"/>
    </source>
</evidence>
<evidence type="ECO:0000256" key="6">
    <source>
        <dbReference type="ARBA" id="ARBA00023237"/>
    </source>
</evidence>
<dbReference type="GO" id="GO:0009279">
    <property type="term" value="C:cell outer membrane"/>
    <property type="evidence" value="ECO:0007669"/>
    <property type="project" value="UniProtKB-SubCell"/>
</dbReference>
<dbReference type="EMBL" id="CZQC01000055">
    <property type="protein sequence ID" value="CUS41831.1"/>
    <property type="molecule type" value="Genomic_DNA"/>
</dbReference>
<dbReference type="GO" id="GO:0015483">
    <property type="term" value="F:long-chain fatty acid transporting porin activity"/>
    <property type="evidence" value="ECO:0007669"/>
    <property type="project" value="TreeGrafter"/>
</dbReference>
<keyword evidence="2" id="KW-1134">Transmembrane beta strand</keyword>
<dbReference type="Gene3D" id="2.40.160.60">
    <property type="entry name" value="Outer membrane protein transport protein (OMPP1/FadL/TodX)"/>
    <property type="match status" value="1"/>
</dbReference>
<evidence type="ECO:0000256" key="4">
    <source>
        <dbReference type="ARBA" id="ARBA00022729"/>
    </source>
</evidence>